<name>A0A6C2UTW6_9BACT</name>
<protein>
    <submittedName>
        <fullName evidence="1">Uncharacterized protein</fullName>
    </submittedName>
</protein>
<keyword evidence="2" id="KW-1185">Reference proteome</keyword>
<dbReference type="SUPFAM" id="SSF81301">
    <property type="entry name" value="Nucleotidyltransferase"/>
    <property type="match status" value="1"/>
</dbReference>
<accession>A0A6C2UTW6</accession>
<dbReference type="RefSeq" id="WP_136064341.1">
    <property type="nucleotide sequence ID" value="NZ_CAAHFH010000002.1"/>
</dbReference>
<dbReference type="Proteomes" id="UP000346198">
    <property type="component" value="Unassembled WGS sequence"/>
</dbReference>
<gene>
    <name evidence="1" type="ORF">SCARR_04837</name>
</gene>
<dbReference type="EMBL" id="CAAHFH010000002">
    <property type="protein sequence ID" value="VGO22741.1"/>
    <property type="molecule type" value="Genomic_DNA"/>
</dbReference>
<reference evidence="1 2" key="1">
    <citation type="submission" date="2019-04" db="EMBL/GenBank/DDBJ databases">
        <authorList>
            <person name="Van Vliet M D."/>
        </authorList>
    </citation>
    <scope>NUCLEOTIDE SEQUENCE [LARGE SCALE GENOMIC DNA]</scope>
    <source>
        <strain evidence="1 2">F21</strain>
    </source>
</reference>
<evidence type="ECO:0000313" key="2">
    <source>
        <dbReference type="Proteomes" id="UP000346198"/>
    </source>
</evidence>
<sequence>MDDLSDIIERLVESEVDFVLVGGLAAVTHGSSMTTQDIDICCDFSSKNLLRIQAALAGLHPVHRMTTHQVPLELTETNSQALKNLYLDTDWGQLDCLGEILGLGSFEEVKQRSETIVLDGMECLILRIDALITAKEAMSRPKDIETIKQLKAIQRENT</sequence>
<proteinExistence type="predicted"/>
<dbReference type="Gene3D" id="3.30.460.40">
    <property type="match status" value="1"/>
</dbReference>
<dbReference type="InterPro" id="IPR043519">
    <property type="entry name" value="NT_sf"/>
</dbReference>
<evidence type="ECO:0000313" key="1">
    <source>
        <dbReference type="EMBL" id="VGO22741.1"/>
    </source>
</evidence>
<organism evidence="1 2">
    <name type="scientific">Pontiella sulfatireligans</name>
    <dbReference type="NCBI Taxonomy" id="2750658"/>
    <lineage>
        <taxon>Bacteria</taxon>
        <taxon>Pseudomonadati</taxon>
        <taxon>Kiritimatiellota</taxon>
        <taxon>Kiritimatiellia</taxon>
        <taxon>Kiritimatiellales</taxon>
        <taxon>Pontiellaceae</taxon>
        <taxon>Pontiella</taxon>
    </lineage>
</organism>
<dbReference type="AlphaFoldDB" id="A0A6C2UTW6"/>